<evidence type="ECO:0000256" key="3">
    <source>
        <dbReference type="ARBA" id="ARBA00023163"/>
    </source>
</evidence>
<evidence type="ECO:0000313" key="5">
    <source>
        <dbReference type="EMBL" id="MBB3701918.1"/>
    </source>
</evidence>
<dbReference type="CDD" id="cd06170">
    <property type="entry name" value="LuxR_C_like"/>
    <property type="match status" value="1"/>
</dbReference>
<feature type="domain" description="HTH luxR-type" evidence="4">
    <location>
        <begin position="123"/>
        <end position="188"/>
    </location>
</feature>
<comment type="caution">
    <text evidence="5">The sequence shown here is derived from an EMBL/GenBank/DDBJ whole genome shotgun (WGS) entry which is preliminary data.</text>
</comment>
<accession>A0A7W5XX39</accession>
<proteinExistence type="predicted"/>
<dbReference type="Pfam" id="PF00196">
    <property type="entry name" value="GerE"/>
    <property type="match status" value="1"/>
</dbReference>
<dbReference type="Proteomes" id="UP000541425">
    <property type="component" value="Unassembled WGS sequence"/>
</dbReference>
<organism evidence="5 6">
    <name type="scientific">Alloprevotella rava</name>
    <dbReference type="NCBI Taxonomy" id="671218"/>
    <lineage>
        <taxon>Bacteria</taxon>
        <taxon>Pseudomonadati</taxon>
        <taxon>Bacteroidota</taxon>
        <taxon>Bacteroidia</taxon>
        <taxon>Bacteroidales</taxon>
        <taxon>Prevotellaceae</taxon>
        <taxon>Alloprevotella</taxon>
    </lineage>
</organism>
<keyword evidence="3" id="KW-0804">Transcription</keyword>
<dbReference type="AlphaFoldDB" id="A0A7W5XX39"/>
<gene>
    <name evidence="5" type="ORF">FHS60_000360</name>
</gene>
<dbReference type="PROSITE" id="PS00622">
    <property type="entry name" value="HTH_LUXR_1"/>
    <property type="match status" value="1"/>
</dbReference>
<keyword evidence="2 5" id="KW-0238">DNA-binding</keyword>
<dbReference type="InterPro" id="IPR000792">
    <property type="entry name" value="Tscrpt_reg_LuxR_C"/>
</dbReference>
<dbReference type="InterPro" id="IPR036388">
    <property type="entry name" value="WH-like_DNA-bd_sf"/>
</dbReference>
<protein>
    <submittedName>
        <fullName evidence="5">DNA-binding CsgD family transcriptional regulator</fullName>
    </submittedName>
</protein>
<dbReference type="SMART" id="SM00421">
    <property type="entry name" value="HTH_LUXR"/>
    <property type="match status" value="1"/>
</dbReference>
<dbReference type="PRINTS" id="PR00038">
    <property type="entry name" value="HTHLUXR"/>
</dbReference>
<evidence type="ECO:0000259" key="4">
    <source>
        <dbReference type="PROSITE" id="PS50043"/>
    </source>
</evidence>
<keyword evidence="1" id="KW-0805">Transcription regulation</keyword>
<sequence length="195" mass="21862">MKFTPQIAIITANPLEGRGLAEMIKRMMPMGEACIFHDFEEMQKENNGQFFHFFITGHVLLQHSAFFTPICHRTIVLINGTDTGCIPNAFRTIDTHQTETDFTRQLLSIFHSGHGANSQLPRPRSLPTPLTPRETEVLHFVAMGLINKEIAEKLNVGLTTVISHRKNLTEKLGIKSVSGLTVYAVMHGIVKLEDI</sequence>
<dbReference type="PANTHER" id="PTHR44688:SF16">
    <property type="entry name" value="DNA-BINDING TRANSCRIPTIONAL ACTIVATOR DEVR_DOSR"/>
    <property type="match status" value="1"/>
</dbReference>
<dbReference type="GO" id="GO:0003677">
    <property type="term" value="F:DNA binding"/>
    <property type="evidence" value="ECO:0007669"/>
    <property type="project" value="UniProtKB-KW"/>
</dbReference>
<dbReference type="GO" id="GO:0006355">
    <property type="term" value="P:regulation of DNA-templated transcription"/>
    <property type="evidence" value="ECO:0007669"/>
    <property type="project" value="InterPro"/>
</dbReference>
<dbReference type="Gene3D" id="1.10.10.10">
    <property type="entry name" value="Winged helix-like DNA-binding domain superfamily/Winged helix DNA-binding domain"/>
    <property type="match status" value="1"/>
</dbReference>
<dbReference type="PROSITE" id="PS50043">
    <property type="entry name" value="HTH_LUXR_2"/>
    <property type="match status" value="1"/>
</dbReference>
<reference evidence="5 6" key="1">
    <citation type="submission" date="2020-08" db="EMBL/GenBank/DDBJ databases">
        <title>Genomic Encyclopedia of Type Strains, Phase IV (KMG-IV): sequencing the most valuable type-strain genomes for metagenomic binning, comparative biology and taxonomic classification.</title>
        <authorList>
            <person name="Goeker M."/>
        </authorList>
    </citation>
    <scope>NUCLEOTIDE SEQUENCE [LARGE SCALE GENOMIC DNA]</scope>
    <source>
        <strain evidence="5 6">DSM 22548</strain>
    </source>
</reference>
<name>A0A7W5XX39_9BACT</name>
<dbReference type="EMBL" id="JACICA010000001">
    <property type="protein sequence ID" value="MBB3701918.1"/>
    <property type="molecule type" value="Genomic_DNA"/>
</dbReference>
<evidence type="ECO:0000256" key="1">
    <source>
        <dbReference type="ARBA" id="ARBA00023015"/>
    </source>
</evidence>
<evidence type="ECO:0000256" key="2">
    <source>
        <dbReference type="ARBA" id="ARBA00023125"/>
    </source>
</evidence>
<dbReference type="SUPFAM" id="SSF46894">
    <property type="entry name" value="C-terminal effector domain of the bipartite response regulators"/>
    <property type="match status" value="1"/>
</dbReference>
<dbReference type="InterPro" id="IPR016032">
    <property type="entry name" value="Sig_transdc_resp-reg_C-effctor"/>
</dbReference>
<dbReference type="RefSeq" id="WP_009347471.1">
    <property type="nucleotide sequence ID" value="NZ_JACICA010000001.1"/>
</dbReference>
<evidence type="ECO:0000313" key="6">
    <source>
        <dbReference type="Proteomes" id="UP000541425"/>
    </source>
</evidence>
<dbReference type="PANTHER" id="PTHR44688">
    <property type="entry name" value="DNA-BINDING TRANSCRIPTIONAL ACTIVATOR DEVR_DOSR"/>
    <property type="match status" value="1"/>
</dbReference>